<reference evidence="3" key="1">
    <citation type="submission" date="2015-03" db="EMBL/GenBank/DDBJ databases">
        <title>Wuchereria bancrofti Genome Sequencing Papua New Guinea Strain.</title>
        <authorList>
            <person name="Small S.T."/>
            <person name="Serre D."/>
            <person name="Zimmerman P.A."/>
        </authorList>
    </citation>
    <scope>NUCLEOTIDE SEQUENCE [LARGE SCALE GENOMIC DNA]</scope>
    <source>
        <strain evidence="3">pt0022</strain>
    </source>
</reference>
<feature type="compositionally biased region" description="Basic and acidic residues" evidence="1">
    <location>
        <begin position="710"/>
        <end position="735"/>
    </location>
</feature>
<feature type="compositionally biased region" description="Polar residues" evidence="1">
    <location>
        <begin position="574"/>
        <end position="587"/>
    </location>
</feature>
<feature type="compositionally biased region" description="Basic and acidic residues" evidence="1">
    <location>
        <begin position="639"/>
        <end position="653"/>
    </location>
</feature>
<name>A0AAF5PTH2_WUCBA</name>
<proteinExistence type="predicted"/>
<protein>
    <submittedName>
        <fullName evidence="4">Uncharacterized protein</fullName>
    </submittedName>
</protein>
<reference evidence="3" key="2">
    <citation type="journal article" date="2016" name="Mol. Ecol.">
        <title>Population genomics of the filarial nematode parasite Wuchereria bancrofti from mosquitoes.</title>
        <authorList>
            <person name="Small S.T."/>
            <person name="Reimer L.J."/>
            <person name="Tisch D.J."/>
            <person name="King C.L."/>
            <person name="Christensen B.M."/>
            <person name="Siba P.M."/>
            <person name="Kazura J.W."/>
            <person name="Serre D."/>
            <person name="Zimmerman P.A."/>
        </authorList>
    </citation>
    <scope>NUCLEOTIDE SEQUENCE</scope>
    <source>
        <strain evidence="3">pt0022</strain>
    </source>
</reference>
<keyword evidence="2" id="KW-0732">Signal</keyword>
<feature type="compositionally biased region" description="Basic and acidic residues" evidence="1">
    <location>
        <begin position="555"/>
        <end position="569"/>
    </location>
</feature>
<dbReference type="Proteomes" id="UP000093561">
    <property type="component" value="Unassembled WGS sequence"/>
</dbReference>
<reference evidence="4" key="3">
    <citation type="submission" date="2024-02" db="UniProtKB">
        <authorList>
            <consortium name="WormBaseParasite"/>
        </authorList>
    </citation>
    <scope>IDENTIFICATION</scope>
    <source>
        <strain evidence="4">pt0022</strain>
    </source>
</reference>
<feature type="region of interest" description="Disordered" evidence="1">
    <location>
        <begin position="683"/>
        <end position="761"/>
    </location>
</feature>
<feature type="compositionally biased region" description="Acidic residues" evidence="1">
    <location>
        <begin position="598"/>
        <end position="627"/>
    </location>
</feature>
<feature type="compositionally biased region" description="Basic and acidic residues" evidence="1">
    <location>
        <begin position="527"/>
        <end position="545"/>
    </location>
</feature>
<accession>A0AAF5PTH2</accession>
<sequence length="761" mass="85753">MLPVYYTFILISTLIGYTSSVQVGAEPKFSPLTPYQTADSLPPPVYGLLEEQSDIDATLIDSKSADNGRNYYGRKSGEVSRPLSKKRLSSVLSKNAQSKNWKVPPGAKLIGYNVQMIAGYIPTTYLNNYNHKGDKGRLETQDSEEAYSEYVPGYNMNTIKNYKFNQKSDEMDIVTVQADSLEDDTDNELLHTNFTLMEDRFLEKREEFVNTDATSTTVGVAHLNGFLWPVVETEAKPEGQEEESIFPGEVDPSIIENNKKIGATTTIGPIEHDLSVVQKNTDVTTPVKPDSRDKRDRLDDPVLIFQSTITTSSARSKASENERENLEKSQFVIPQKANSSIKNGYNDEMVKNSTSVLEVPQFQGGAGEIGEEIPFFQQFTAPKPQMNHTGGQTTLMVKEPPKIKVSQTSSGTSLPTIIQKTTVNIGLVEQSSTNKNQPAVDTIIQITEPNEHERAVIDIKELSDIRVTNSTNAQNSISNAVTMPRTMNVDSSEFDDEDYDKGRQNEDDNSFPKLENPDEFSEMQTADEQRRETNEERDPESDSRDVNGNSRHRKPLQDARSPENDRNGGDEWWPQNSSGEDTSSKNKGNIRDDYDEKGNDDDDDNRDDDNVDDVNDDDNDDYGDDGDNSSKMIGESDDEMSRLQENSEKKQGRVDTPIFSPEQIPTFEEWLSSLPIQPAFPFNARNGIRNQPPADPIHFSFPRPFRGGSKGKESKQKEQHLTTDSKKQQKDRMYDYDDSEDEDKGQFQEQRFTLPRNVPYE</sequence>
<feature type="signal peptide" evidence="2">
    <location>
        <begin position="1"/>
        <end position="20"/>
    </location>
</feature>
<organism evidence="3 4">
    <name type="scientific">Wuchereria bancrofti</name>
    <dbReference type="NCBI Taxonomy" id="6293"/>
    <lineage>
        <taxon>Eukaryota</taxon>
        <taxon>Metazoa</taxon>
        <taxon>Ecdysozoa</taxon>
        <taxon>Nematoda</taxon>
        <taxon>Chromadorea</taxon>
        <taxon>Rhabditida</taxon>
        <taxon>Spirurina</taxon>
        <taxon>Spiruromorpha</taxon>
        <taxon>Filarioidea</taxon>
        <taxon>Onchocercidae</taxon>
        <taxon>Wuchereria</taxon>
    </lineage>
</organism>
<evidence type="ECO:0000256" key="2">
    <source>
        <dbReference type="SAM" id="SignalP"/>
    </source>
</evidence>
<feature type="region of interest" description="Disordered" evidence="1">
    <location>
        <begin position="311"/>
        <end position="331"/>
    </location>
</feature>
<feature type="chain" id="PRO_5042027344" evidence="2">
    <location>
        <begin position="21"/>
        <end position="761"/>
    </location>
</feature>
<evidence type="ECO:0000313" key="4">
    <source>
        <dbReference type="WBParaSite" id="mrna-Wban_05128"/>
    </source>
</evidence>
<feature type="region of interest" description="Disordered" evidence="1">
    <location>
        <begin position="476"/>
        <end position="660"/>
    </location>
</feature>
<feature type="compositionally biased region" description="Basic and acidic residues" evidence="1">
    <location>
        <begin position="317"/>
        <end position="327"/>
    </location>
</feature>
<evidence type="ECO:0000313" key="3">
    <source>
        <dbReference type="Proteomes" id="UP000093561"/>
    </source>
</evidence>
<dbReference type="WBParaSite" id="mrna-Wban_05128">
    <property type="protein sequence ID" value="mrna-Wban_05128"/>
    <property type="gene ID" value="Wban_05128"/>
</dbReference>
<evidence type="ECO:0000256" key="1">
    <source>
        <dbReference type="SAM" id="MobiDB-lite"/>
    </source>
</evidence>
<dbReference type="AlphaFoldDB" id="A0AAF5PTH2"/>